<evidence type="ECO:0000256" key="1">
    <source>
        <dbReference type="ARBA" id="ARBA00022475"/>
    </source>
</evidence>
<dbReference type="NCBIfam" id="TIGR00064">
    <property type="entry name" value="ftsY"/>
    <property type="match status" value="1"/>
</dbReference>
<keyword evidence="12" id="KW-1185">Reference proteome</keyword>
<keyword evidence="1 9" id="KW-1003">Cell membrane</keyword>
<dbReference type="InterPro" id="IPR027417">
    <property type="entry name" value="P-loop_NTPase"/>
</dbReference>
<dbReference type="RefSeq" id="WP_084049474.1">
    <property type="nucleotide sequence ID" value="NZ_FWWU01000009.1"/>
</dbReference>
<keyword evidence="6 9" id="KW-0472">Membrane</keyword>
<comment type="subcellular location">
    <subcellularLocation>
        <location evidence="9">Cell membrane</location>
        <topology evidence="9">Peripheral membrane protein</topology>
        <orientation evidence="9">Cytoplasmic side</orientation>
    </subcellularLocation>
    <subcellularLocation>
        <location evidence="9">Cytoplasm</location>
    </subcellularLocation>
</comment>
<evidence type="ECO:0000256" key="7">
    <source>
        <dbReference type="ARBA" id="ARBA00023170"/>
    </source>
</evidence>
<gene>
    <name evidence="9" type="primary">ftsY</name>
    <name evidence="11" type="ORF">SAMN00790413_02149</name>
</gene>
<feature type="binding site" evidence="9">
    <location>
        <begin position="264"/>
        <end position="267"/>
    </location>
    <ligand>
        <name>GTP</name>
        <dbReference type="ChEBI" id="CHEBI:37565"/>
    </ligand>
</feature>
<dbReference type="SUPFAM" id="SSF47364">
    <property type="entry name" value="Domain of the SRP/SRP receptor G-proteins"/>
    <property type="match status" value="1"/>
</dbReference>
<dbReference type="Pfam" id="PF00448">
    <property type="entry name" value="SRP54"/>
    <property type="match status" value="1"/>
</dbReference>
<dbReference type="InterPro" id="IPR003593">
    <property type="entry name" value="AAA+_ATPase"/>
</dbReference>
<dbReference type="Gene3D" id="1.20.120.140">
    <property type="entry name" value="Signal recognition particle SRP54, nucleotide-binding domain"/>
    <property type="match status" value="1"/>
</dbReference>
<dbReference type="STRING" id="695939.SAMN00790413_02149"/>
<reference evidence="11 12" key="1">
    <citation type="submission" date="2017-04" db="EMBL/GenBank/DDBJ databases">
        <authorList>
            <person name="Afonso C.L."/>
            <person name="Miller P.J."/>
            <person name="Scott M.A."/>
            <person name="Spackman E."/>
            <person name="Goraichik I."/>
            <person name="Dimitrov K.M."/>
            <person name="Suarez D.L."/>
            <person name="Swayne D.E."/>
        </authorList>
    </citation>
    <scope>NUCLEOTIDE SEQUENCE [LARGE SCALE GENOMIC DNA]</scope>
    <source>
        <strain evidence="11 12">KR-140</strain>
    </source>
</reference>
<evidence type="ECO:0000256" key="8">
    <source>
        <dbReference type="ARBA" id="ARBA00048027"/>
    </source>
</evidence>
<evidence type="ECO:0000256" key="4">
    <source>
        <dbReference type="ARBA" id="ARBA00022801"/>
    </source>
</evidence>
<dbReference type="EMBL" id="FWWU01000009">
    <property type="protein sequence ID" value="SMB93867.1"/>
    <property type="molecule type" value="Genomic_DNA"/>
</dbReference>
<evidence type="ECO:0000256" key="9">
    <source>
        <dbReference type="HAMAP-Rule" id="MF_00920"/>
    </source>
</evidence>
<keyword evidence="2 9" id="KW-0963">Cytoplasm</keyword>
<dbReference type="CDD" id="cd17874">
    <property type="entry name" value="FtsY"/>
    <property type="match status" value="1"/>
</dbReference>
<dbReference type="GO" id="GO:0006614">
    <property type="term" value="P:SRP-dependent cotranslational protein targeting to membrane"/>
    <property type="evidence" value="ECO:0007669"/>
    <property type="project" value="InterPro"/>
</dbReference>
<protein>
    <recommendedName>
        <fullName evidence="9">Signal recognition particle receptor FtsY</fullName>
        <shortName evidence="9">SRP receptor</shortName>
        <ecNumber evidence="9">3.6.5.4</ecNumber>
    </recommendedName>
</protein>
<comment type="similarity">
    <text evidence="9">Belongs to the GTP-binding SRP family. FtsY subfamily.</text>
</comment>
<dbReference type="InterPro" id="IPR042101">
    <property type="entry name" value="SRP54_N_sf"/>
</dbReference>
<dbReference type="GO" id="GO:0005047">
    <property type="term" value="F:signal recognition particle binding"/>
    <property type="evidence" value="ECO:0007669"/>
    <property type="project" value="TreeGrafter"/>
</dbReference>
<dbReference type="SMART" id="SM00963">
    <property type="entry name" value="SRP54_N"/>
    <property type="match status" value="1"/>
</dbReference>
<evidence type="ECO:0000256" key="3">
    <source>
        <dbReference type="ARBA" id="ARBA00022741"/>
    </source>
</evidence>
<feature type="binding site" evidence="9">
    <location>
        <begin position="118"/>
        <end position="125"/>
    </location>
    <ligand>
        <name>GTP</name>
        <dbReference type="ChEBI" id="CHEBI:37565"/>
    </ligand>
</feature>
<dbReference type="InterPro" id="IPR000897">
    <property type="entry name" value="SRP54_GTPase_dom"/>
</dbReference>
<comment type="subunit">
    <text evidence="9">Part of the signal recognition particle protein translocation system, which is composed of SRP and FtsY.</text>
</comment>
<dbReference type="GO" id="GO:0005886">
    <property type="term" value="C:plasma membrane"/>
    <property type="evidence" value="ECO:0007669"/>
    <property type="project" value="UniProtKB-SubCell"/>
</dbReference>
<feature type="binding site" evidence="9">
    <location>
        <begin position="200"/>
        <end position="204"/>
    </location>
    <ligand>
        <name>GTP</name>
        <dbReference type="ChEBI" id="CHEBI:37565"/>
    </ligand>
</feature>
<evidence type="ECO:0000259" key="10">
    <source>
        <dbReference type="PROSITE" id="PS00300"/>
    </source>
</evidence>
<keyword evidence="5 9" id="KW-0342">GTP-binding</keyword>
<keyword evidence="4 9" id="KW-0378">Hydrolase</keyword>
<feature type="domain" description="SRP54-type proteins GTP-binding" evidence="10">
    <location>
        <begin position="285"/>
        <end position="298"/>
    </location>
</feature>
<organism evidence="11 12">
    <name type="scientific">Deinococcus hopiensis KR-140</name>
    <dbReference type="NCBI Taxonomy" id="695939"/>
    <lineage>
        <taxon>Bacteria</taxon>
        <taxon>Thermotogati</taxon>
        <taxon>Deinococcota</taxon>
        <taxon>Deinococci</taxon>
        <taxon>Deinococcales</taxon>
        <taxon>Deinococcaceae</taxon>
        <taxon>Deinococcus</taxon>
    </lineage>
</organism>
<dbReference type="GO" id="GO:0005525">
    <property type="term" value="F:GTP binding"/>
    <property type="evidence" value="ECO:0007669"/>
    <property type="project" value="UniProtKB-UniRule"/>
</dbReference>
<evidence type="ECO:0000313" key="11">
    <source>
        <dbReference type="EMBL" id="SMB93867.1"/>
    </source>
</evidence>
<dbReference type="GO" id="GO:0005737">
    <property type="term" value="C:cytoplasm"/>
    <property type="evidence" value="ECO:0007669"/>
    <property type="project" value="UniProtKB-SubCell"/>
</dbReference>
<dbReference type="PANTHER" id="PTHR43134">
    <property type="entry name" value="SIGNAL RECOGNITION PARTICLE RECEPTOR SUBUNIT ALPHA"/>
    <property type="match status" value="1"/>
</dbReference>
<keyword evidence="7 9" id="KW-0675">Receptor</keyword>
<dbReference type="Gene3D" id="3.40.50.300">
    <property type="entry name" value="P-loop containing nucleotide triphosphate hydrolases"/>
    <property type="match status" value="1"/>
</dbReference>
<keyword evidence="3 9" id="KW-0547">Nucleotide-binding</keyword>
<dbReference type="SUPFAM" id="SSF52540">
    <property type="entry name" value="P-loop containing nucleoside triphosphate hydrolases"/>
    <property type="match status" value="1"/>
</dbReference>
<dbReference type="InterPro" id="IPR036225">
    <property type="entry name" value="SRP/SRP_N"/>
</dbReference>
<dbReference type="Pfam" id="PF02881">
    <property type="entry name" value="SRP54_N"/>
    <property type="match status" value="1"/>
</dbReference>
<proteinExistence type="inferred from homology"/>
<dbReference type="Proteomes" id="UP000192582">
    <property type="component" value="Unassembled WGS sequence"/>
</dbReference>
<dbReference type="GO" id="GO:0003924">
    <property type="term" value="F:GTPase activity"/>
    <property type="evidence" value="ECO:0007669"/>
    <property type="project" value="UniProtKB-UniRule"/>
</dbReference>
<comment type="catalytic activity">
    <reaction evidence="8 9">
        <text>GTP + H2O = GDP + phosphate + H(+)</text>
        <dbReference type="Rhea" id="RHEA:19669"/>
        <dbReference type="ChEBI" id="CHEBI:15377"/>
        <dbReference type="ChEBI" id="CHEBI:15378"/>
        <dbReference type="ChEBI" id="CHEBI:37565"/>
        <dbReference type="ChEBI" id="CHEBI:43474"/>
        <dbReference type="ChEBI" id="CHEBI:58189"/>
        <dbReference type="EC" id="3.6.5.4"/>
    </reaction>
</comment>
<evidence type="ECO:0000313" key="12">
    <source>
        <dbReference type="Proteomes" id="UP000192582"/>
    </source>
</evidence>
<name>A0A1W1VKI2_9DEIO</name>
<dbReference type="OrthoDB" id="9804720at2"/>
<comment type="function">
    <text evidence="9">Involved in targeting and insertion of nascent membrane proteins into the cytoplasmic membrane. Acts as a receptor for the complex formed by the signal recognition particle (SRP) and the ribosome-nascent chain (RNC).</text>
</comment>
<dbReference type="AlphaFoldDB" id="A0A1W1VKI2"/>
<dbReference type="InterPro" id="IPR004390">
    <property type="entry name" value="SR_rcpt_FtsY"/>
</dbReference>
<evidence type="ECO:0000256" key="5">
    <source>
        <dbReference type="ARBA" id="ARBA00023134"/>
    </source>
</evidence>
<dbReference type="PROSITE" id="PS00300">
    <property type="entry name" value="SRP54"/>
    <property type="match status" value="1"/>
</dbReference>
<evidence type="ECO:0000256" key="2">
    <source>
        <dbReference type="ARBA" id="ARBA00022490"/>
    </source>
</evidence>
<dbReference type="HAMAP" id="MF_00920">
    <property type="entry name" value="FtsY"/>
    <property type="match status" value="1"/>
</dbReference>
<dbReference type="PANTHER" id="PTHR43134:SF1">
    <property type="entry name" value="SIGNAL RECOGNITION PARTICLE RECEPTOR SUBUNIT ALPHA"/>
    <property type="match status" value="1"/>
</dbReference>
<dbReference type="SMART" id="SM00962">
    <property type="entry name" value="SRP54"/>
    <property type="match status" value="1"/>
</dbReference>
<dbReference type="SMART" id="SM00382">
    <property type="entry name" value="AAA"/>
    <property type="match status" value="1"/>
</dbReference>
<sequence>MTWLERLRDGLSKTRKQLNDSAGNLGNDLRDVFTNRLDSIEDLEYALIAADVGRAATEEILEDIKASDKSNLQEALMEALTLQLEPDARRAQFRKLGFSPDASRTVVDPKGHVVMVVGVNGVGKTTTIAKLGEYYMGRGKTVMFAAGDTFRAAAGAQLGVWGERLGVPVVQGADGGDPAAVAFDGATARAARGTDLLFIDTAGRLHNKHNLMEELKKVRRVVDKADPGEPTEVWLVLDAVTGQNGLAQAKKFHEATPITGVIVTKLDGTAKGGILVPIVRELGVPIKFIGVGERAEDLRPFDSREFVRALFDVDVPQAEAR</sequence>
<accession>A0A1W1VKI2</accession>
<dbReference type="InterPro" id="IPR013822">
    <property type="entry name" value="Signal_recog_particl_SRP54_hlx"/>
</dbReference>
<dbReference type="FunFam" id="3.40.50.300:FF:000053">
    <property type="entry name" value="Signal recognition particle receptor FtsY"/>
    <property type="match status" value="1"/>
</dbReference>
<dbReference type="EC" id="3.6.5.4" evidence="9"/>
<evidence type="ECO:0000256" key="6">
    <source>
        <dbReference type="ARBA" id="ARBA00023136"/>
    </source>
</evidence>